<dbReference type="Pfam" id="PF12974">
    <property type="entry name" value="Phosphonate-bd"/>
    <property type="match status" value="1"/>
</dbReference>
<keyword evidence="2" id="KW-0732">Signal</keyword>
<dbReference type="PANTHER" id="PTHR35841:SF1">
    <property type="entry name" value="PHOSPHONATES-BINDING PERIPLASMIC PROTEIN"/>
    <property type="match status" value="1"/>
</dbReference>
<dbReference type="GO" id="GO:0043190">
    <property type="term" value="C:ATP-binding cassette (ABC) transporter complex"/>
    <property type="evidence" value="ECO:0007669"/>
    <property type="project" value="InterPro"/>
</dbReference>
<dbReference type="EMBL" id="OBQC01000008">
    <property type="protein sequence ID" value="SOC40759.1"/>
    <property type="molecule type" value="Genomic_DNA"/>
</dbReference>
<name>A0A285UFZ7_9BACL</name>
<sequence length="264" mass="30106">MIPLKDKEEMINNFDPIKLYLEDNIKTSVNVIIADDYASLVKGMEQGTIDIGWYGAYSYIAADSLLDLKPLVVQERKVDGLYYQSLIITKKESDIHTIEDLKGSTFSIVDSGSTSGYVLPFALFRSRDIEIEDFFDEVHFSGTHQQVTIDIESNLVDAGAISSIQFEKLIKENKIDENDYRVIWKSEDIPGSLFVAGTNIDEKIQEKFISAMVAIHQEQPKALEEFDDSIERYIEVDNSIYHSIRNIATILGKDYMIEFFLKSE</sequence>
<gene>
    <name evidence="3" type="ORF">SAMN05877842_108160</name>
</gene>
<evidence type="ECO:0000313" key="4">
    <source>
        <dbReference type="Proteomes" id="UP000219252"/>
    </source>
</evidence>
<dbReference type="Proteomes" id="UP000219252">
    <property type="component" value="Unassembled WGS sequence"/>
</dbReference>
<reference evidence="4" key="1">
    <citation type="submission" date="2017-08" db="EMBL/GenBank/DDBJ databases">
        <authorList>
            <person name="Varghese N."/>
            <person name="Submissions S."/>
        </authorList>
    </citation>
    <scope>NUCLEOTIDE SEQUENCE [LARGE SCALE GENOMIC DNA]</scope>
    <source>
        <strain evidence="4">JC23</strain>
    </source>
</reference>
<proteinExistence type="inferred from homology"/>
<evidence type="ECO:0000313" key="3">
    <source>
        <dbReference type="EMBL" id="SOC40759.1"/>
    </source>
</evidence>
<keyword evidence="4" id="KW-1185">Reference proteome</keyword>
<dbReference type="AlphaFoldDB" id="A0A285UFZ7"/>
<dbReference type="GO" id="GO:0055085">
    <property type="term" value="P:transmembrane transport"/>
    <property type="evidence" value="ECO:0007669"/>
    <property type="project" value="InterPro"/>
</dbReference>
<evidence type="ECO:0000256" key="1">
    <source>
        <dbReference type="ARBA" id="ARBA00007162"/>
    </source>
</evidence>
<dbReference type="InterPro" id="IPR005770">
    <property type="entry name" value="PhnD"/>
</dbReference>
<dbReference type="CDD" id="cd01071">
    <property type="entry name" value="PBP2_PhnD_like"/>
    <property type="match status" value="1"/>
</dbReference>
<dbReference type="SUPFAM" id="SSF53850">
    <property type="entry name" value="Periplasmic binding protein-like II"/>
    <property type="match status" value="1"/>
</dbReference>
<organism evidence="3 4">
    <name type="scientific">Ureibacillus acetophenoni</name>
    <dbReference type="NCBI Taxonomy" id="614649"/>
    <lineage>
        <taxon>Bacteria</taxon>
        <taxon>Bacillati</taxon>
        <taxon>Bacillota</taxon>
        <taxon>Bacilli</taxon>
        <taxon>Bacillales</taxon>
        <taxon>Caryophanaceae</taxon>
        <taxon>Ureibacillus</taxon>
    </lineage>
</organism>
<dbReference type="Gene3D" id="3.40.190.10">
    <property type="entry name" value="Periplasmic binding protein-like II"/>
    <property type="match status" value="2"/>
</dbReference>
<protein>
    <submittedName>
        <fullName evidence="3">Phosphate/phosphite/phosphonate ABC transporter binding protein</fullName>
    </submittedName>
</protein>
<dbReference type="PANTHER" id="PTHR35841">
    <property type="entry name" value="PHOSPHONATES-BINDING PERIPLASMIC PROTEIN"/>
    <property type="match status" value="1"/>
</dbReference>
<dbReference type="NCBIfam" id="TIGR01098">
    <property type="entry name" value="3A0109s03R"/>
    <property type="match status" value="1"/>
</dbReference>
<accession>A0A285UFZ7</accession>
<evidence type="ECO:0000256" key="2">
    <source>
        <dbReference type="ARBA" id="ARBA00022729"/>
    </source>
</evidence>
<comment type="similarity">
    <text evidence="1">Belongs to the phosphate/phosphite/phosphonate binding protein family.</text>
</comment>